<keyword evidence="3" id="KW-1185">Reference proteome</keyword>
<evidence type="ECO:0000313" key="2">
    <source>
        <dbReference type="EMBL" id="TWG11566.1"/>
    </source>
</evidence>
<dbReference type="EMBL" id="VIWY01000006">
    <property type="protein sequence ID" value="TWG11566.1"/>
    <property type="molecule type" value="Genomic_DNA"/>
</dbReference>
<dbReference type="Proteomes" id="UP000320239">
    <property type="component" value="Unassembled WGS sequence"/>
</dbReference>
<reference evidence="2 3" key="1">
    <citation type="submission" date="2019-06" db="EMBL/GenBank/DDBJ databases">
        <title>Sequencing the genomes of 1000 actinobacteria strains.</title>
        <authorList>
            <person name="Klenk H.-P."/>
        </authorList>
    </citation>
    <scope>NUCLEOTIDE SEQUENCE [LARGE SCALE GENOMIC DNA]</scope>
    <source>
        <strain evidence="2 3">DSM 43866</strain>
    </source>
</reference>
<comment type="caution">
    <text evidence="2">The sequence shown here is derived from an EMBL/GenBank/DDBJ whole genome shotgun (WGS) entry which is preliminary data.</text>
</comment>
<feature type="compositionally biased region" description="Basic and acidic residues" evidence="1">
    <location>
        <begin position="524"/>
        <end position="538"/>
    </location>
</feature>
<feature type="region of interest" description="Disordered" evidence="1">
    <location>
        <begin position="457"/>
        <end position="538"/>
    </location>
</feature>
<gene>
    <name evidence="2" type="ORF">FHX34_106296</name>
</gene>
<evidence type="ECO:0000256" key="1">
    <source>
        <dbReference type="SAM" id="MobiDB-lite"/>
    </source>
</evidence>
<dbReference type="AlphaFoldDB" id="A0A561VIW5"/>
<evidence type="ECO:0000313" key="3">
    <source>
        <dbReference type="Proteomes" id="UP000320239"/>
    </source>
</evidence>
<protein>
    <submittedName>
        <fullName evidence="2">Uncharacterized protein</fullName>
    </submittedName>
</protein>
<name>A0A561VIW5_ACTTI</name>
<sequence length="587" mass="60013">MVCFGAGGCRGCMPSAGWWPASGTEGRWFGLMVCFGAGGCRGCMPSAGWWPASGTEGRWFGLMVCFGAAVAGAGFPPLVGGPPPALTAIGSAFLPKVLVTQGDGLPRAWRVLRSGSVCHHIPLFRTDFVSALLGRWRGRRNGNWHDRMLIWGGRGRDNGGMGQLSLFSRVEIAGMRERTVARNYSPTRDEFRREHERRRFWGLRRRHAEKLRRGGAGVLTAPVGRGDRIRPAVTATPAGGSASRPVVAAPASSAVVPASSAVVPASAGMGSGSVSPVVVAASSVAQSGSVSPPAVVASPRADPASRPAVPASPVGAWSGVEPVAAPVGAQSGADPVAAPVGAQSGVDRAAAPVDAQSGVDPVTAPVGAHSGADPVAAALAPPLRSLISGLRHVPWPGRSRPRAVTPVVADSSWGSCRVAGAPIGVGPVGGGVFPSEVGRRGMVVEVTLGDIRRRRVRGGHRAVAEVENSKTGGRGNGSESGARCSKSAVRGNGWEPDGRCSTSAGGGGGRESGCRCNDSAGRGNGRESDGRCDESSLRGRGDGSVIGWYSGSIFFSPEFGSWWLIVSPVGHAEGMRAPPISHISDSA</sequence>
<accession>A0A561VIW5</accession>
<organism evidence="2 3">
    <name type="scientific">Actinoplanes teichomyceticus</name>
    <dbReference type="NCBI Taxonomy" id="1867"/>
    <lineage>
        <taxon>Bacteria</taxon>
        <taxon>Bacillati</taxon>
        <taxon>Actinomycetota</taxon>
        <taxon>Actinomycetes</taxon>
        <taxon>Micromonosporales</taxon>
        <taxon>Micromonosporaceae</taxon>
        <taxon>Actinoplanes</taxon>
    </lineage>
</organism>
<proteinExistence type="predicted"/>